<dbReference type="InterPro" id="IPR004358">
    <property type="entry name" value="Sig_transdc_His_kin-like_C"/>
</dbReference>
<evidence type="ECO:0000259" key="15">
    <source>
        <dbReference type="PROSITE" id="PS50109"/>
    </source>
</evidence>
<dbReference type="InterPro" id="IPR036097">
    <property type="entry name" value="HisK_dim/P_sf"/>
</dbReference>
<dbReference type="GO" id="GO:0000155">
    <property type="term" value="F:phosphorelay sensor kinase activity"/>
    <property type="evidence" value="ECO:0007669"/>
    <property type="project" value="InterPro"/>
</dbReference>
<dbReference type="PANTHER" id="PTHR43065:SF10">
    <property type="entry name" value="PEROXIDE STRESS-ACTIVATED HISTIDINE KINASE MAK3"/>
    <property type="match status" value="1"/>
</dbReference>
<dbReference type="SMART" id="SM00091">
    <property type="entry name" value="PAS"/>
    <property type="match status" value="1"/>
</dbReference>
<evidence type="ECO:0000256" key="6">
    <source>
        <dbReference type="ARBA" id="ARBA00022679"/>
    </source>
</evidence>
<keyword evidence="11 14" id="KW-1133">Transmembrane helix</keyword>
<evidence type="ECO:0000256" key="14">
    <source>
        <dbReference type="SAM" id="Phobius"/>
    </source>
</evidence>
<dbReference type="PROSITE" id="PS50283">
    <property type="entry name" value="NA_SOLUT_SYMP_3"/>
    <property type="match status" value="1"/>
</dbReference>
<keyword evidence="9" id="KW-0418">Kinase</keyword>
<dbReference type="InterPro" id="IPR005467">
    <property type="entry name" value="His_kinase_dom"/>
</dbReference>
<keyword evidence="13 14" id="KW-0472">Membrane</keyword>
<dbReference type="PANTHER" id="PTHR43065">
    <property type="entry name" value="SENSOR HISTIDINE KINASE"/>
    <property type="match status" value="1"/>
</dbReference>
<comment type="subcellular location">
    <subcellularLocation>
        <location evidence="2">Membrane</location>
        <topology evidence="2">Multi-pass membrane protein</topology>
    </subcellularLocation>
</comment>
<feature type="transmembrane region" description="Helical" evidence="14">
    <location>
        <begin position="329"/>
        <end position="362"/>
    </location>
</feature>
<dbReference type="SUPFAM" id="SSF55785">
    <property type="entry name" value="PYP-like sensor domain (PAS domain)"/>
    <property type="match status" value="1"/>
</dbReference>
<evidence type="ECO:0000256" key="12">
    <source>
        <dbReference type="ARBA" id="ARBA00023012"/>
    </source>
</evidence>
<keyword evidence="5" id="KW-0597">Phosphoprotein</keyword>
<feature type="transmembrane region" description="Helical" evidence="14">
    <location>
        <begin position="163"/>
        <end position="181"/>
    </location>
</feature>
<dbReference type="EMBL" id="VRZA01000001">
    <property type="protein sequence ID" value="TXS96788.1"/>
    <property type="molecule type" value="Genomic_DNA"/>
</dbReference>
<dbReference type="Gene3D" id="1.20.1730.10">
    <property type="entry name" value="Sodium/glucose cotransporter"/>
    <property type="match status" value="1"/>
</dbReference>
<evidence type="ECO:0000256" key="3">
    <source>
        <dbReference type="ARBA" id="ARBA00006434"/>
    </source>
</evidence>
<name>A0A5C9A7R3_9GAMM</name>
<evidence type="ECO:0000256" key="7">
    <source>
        <dbReference type="ARBA" id="ARBA00022692"/>
    </source>
</evidence>
<dbReference type="SUPFAM" id="SSF55874">
    <property type="entry name" value="ATPase domain of HSP90 chaperone/DNA topoisomerase II/histidine kinase"/>
    <property type="match status" value="1"/>
</dbReference>
<dbReference type="NCBIfam" id="TIGR00229">
    <property type="entry name" value="sensory_box"/>
    <property type="match status" value="1"/>
</dbReference>
<protein>
    <recommendedName>
        <fullName evidence="4">histidine kinase</fullName>
        <ecNumber evidence="4">2.7.13.3</ecNumber>
    </recommendedName>
</protein>
<dbReference type="Gene3D" id="1.10.287.130">
    <property type="match status" value="1"/>
</dbReference>
<evidence type="ECO:0000256" key="5">
    <source>
        <dbReference type="ARBA" id="ARBA00022553"/>
    </source>
</evidence>
<dbReference type="Pfam" id="PF00989">
    <property type="entry name" value="PAS"/>
    <property type="match status" value="1"/>
</dbReference>
<dbReference type="InterPro" id="IPR038377">
    <property type="entry name" value="Na/Glc_symporter_sf"/>
</dbReference>
<dbReference type="GO" id="GO:0016020">
    <property type="term" value="C:membrane"/>
    <property type="evidence" value="ECO:0007669"/>
    <property type="project" value="UniProtKB-SubCell"/>
</dbReference>
<dbReference type="InterPro" id="IPR003661">
    <property type="entry name" value="HisK_dim/P_dom"/>
</dbReference>
<feature type="transmembrane region" description="Helical" evidence="14">
    <location>
        <begin position="482"/>
        <end position="502"/>
    </location>
</feature>
<keyword evidence="10" id="KW-0067">ATP-binding</keyword>
<dbReference type="InterPro" id="IPR036890">
    <property type="entry name" value="HATPase_C_sf"/>
</dbReference>
<feature type="transmembrane region" description="Helical" evidence="14">
    <location>
        <begin position="73"/>
        <end position="95"/>
    </location>
</feature>
<evidence type="ECO:0000256" key="1">
    <source>
        <dbReference type="ARBA" id="ARBA00000085"/>
    </source>
</evidence>
<dbReference type="CDD" id="cd00082">
    <property type="entry name" value="HisKA"/>
    <property type="match status" value="1"/>
</dbReference>
<evidence type="ECO:0000313" key="17">
    <source>
        <dbReference type="EMBL" id="TXS96788.1"/>
    </source>
</evidence>
<feature type="domain" description="PAS" evidence="16">
    <location>
        <begin position="640"/>
        <end position="684"/>
    </location>
</feature>
<dbReference type="SMART" id="SM00387">
    <property type="entry name" value="HATPase_c"/>
    <property type="match status" value="1"/>
</dbReference>
<dbReference type="Proteomes" id="UP000321039">
    <property type="component" value="Unassembled WGS sequence"/>
</dbReference>
<dbReference type="AlphaFoldDB" id="A0A5C9A7R3"/>
<evidence type="ECO:0000256" key="10">
    <source>
        <dbReference type="ARBA" id="ARBA00022840"/>
    </source>
</evidence>
<dbReference type="GO" id="GO:0022857">
    <property type="term" value="F:transmembrane transporter activity"/>
    <property type="evidence" value="ECO:0007669"/>
    <property type="project" value="InterPro"/>
</dbReference>
<dbReference type="Gene3D" id="3.30.565.10">
    <property type="entry name" value="Histidine kinase-like ATPase, C-terminal domain"/>
    <property type="match status" value="1"/>
</dbReference>
<keyword evidence="12" id="KW-0902">Two-component regulatory system</keyword>
<dbReference type="SUPFAM" id="SSF47384">
    <property type="entry name" value="Homodimeric domain of signal transducing histidine kinase"/>
    <property type="match status" value="1"/>
</dbReference>
<comment type="similarity">
    <text evidence="3">Belongs to the sodium:solute symporter (SSF) (TC 2.A.21) family.</text>
</comment>
<dbReference type="EC" id="2.7.13.3" evidence="4"/>
<keyword evidence="18" id="KW-1185">Reference proteome</keyword>
<dbReference type="GO" id="GO:0006355">
    <property type="term" value="P:regulation of DNA-templated transcription"/>
    <property type="evidence" value="ECO:0007669"/>
    <property type="project" value="InterPro"/>
</dbReference>
<dbReference type="Gene3D" id="3.30.450.20">
    <property type="entry name" value="PAS domain"/>
    <property type="match status" value="1"/>
</dbReference>
<feature type="transmembrane region" description="Helical" evidence="14">
    <location>
        <begin position="408"/>
        <end position="428"/>
    </location>
</feature>
<comment type="catalytic activity">
    <reaction evidence="1">
        <text>ATP + protein L-histidine = ADP + protein N-phospho-L-histidine.</text>
        <dbReference type="EC" id="2.7.13.3"/>
    </reaction>
</comment>
<organism evidence="17 18">
    <name type="scientific">Parahaliea maris</name>
    <dbReference type="NCBI Taxonomy" id="2716870"/>
    <lineage>
        <taxon>Bacteria</taxon>
        <taxon>Pseudomonadati</taxon>
        <taxon>Pseudomonadota</taxon>
        <taxon>Gammaproteobacteria</taxon>
        <taxon>Cellvibrionales</taxon>
        <taxon>Halieaceae</taxon>
        <taxon>Parahaliea</taxon>
    </lineage>
</organism>
<evidence type="ECO:0000256" key="13">
    <source>
        <dbReference type="ARBA" id="ARBA00023136"/>
    </source>
</evidence>
<dbReference type="PROSITE" id="PS50112">
    <property type="entry name" value="PAS"/>
    <property type="match status" value="1"/>
</dbReference>
<dbReference type="Pfam" id="PF02518">
    <property type="entry name" value="HATPase_c"/>
    <property type="match status" value="1"/>
</dbReference>
<dbReference type="SMART" id="SM00388">
    <property type="entry name" value="HisKA"/>
    <property type="match status" value="1"/>
</dbReference>
<feature type="transmembrane region" description="Helical" evidence="14">
    <location>
        <begin position="193"/>
        <end position="220"/>
    </location>
</feature>
<feature type="transmembrane region" description="Helical" evidence="14">
    <location>
        <begin position="382"/>
        <end position="402"/>
    </location>
</feature>
<keyword evidence="6" id="KW-0808">Transferase</keyword>
<feature type="transmembrane region" description="Helical" evidence="14">
    <location>
        <begin position="247"/>
        <end position="267"/>
    </location>
</feature>
<dbReference type="InterPro" id="IPR000014">
    <property type="entry name" value="PAS"/>
</dbReference>
<dbReference type="GO" id="GO:0005524">
    <property type="term" value="F:ATP binding"/>
    <property type="evidence" value="ECO:0007669"/>
    <property type="project" value="UniProtKB-KW"/>
</dbReference>
<gene>
    <name evidence="17" type="ORF">FV139_02840</name>
</gene>
<feature type="domain" description="Histidine kinase" evidence="15">
    <location>
        <begin position="772"/>
        <end position="987"/>
    </location>
</feature>
<evidence type="ECO:0000256" key="4">
    <source>
        <dbReference type="ARBA" id="ARBA00012438"/>
    </source>
</evidence>
<dbReference type="InterPro" id="IPR035965">
    <property type="entry name" value="PAS-like_dom_sf"/>
</dbReference>
<evidence type="ECO:0000256" key="9">
    <source>
        <dbReference type="ARBA" id="ARBA00022777"/>
    </source>
</evidence>
<dbReference type="InterPro" id="IPR001734">
    <property type="entry name" value="Na/solute_symporter"/>
</dbReference>
<comment type="caution">
    <text evidence="17">The sequence shown here is derived from an EMBL/GenBank/DDBJ whole genome shotgun (WGS) entry which is preliminary data.</text>
</comment>
<feature type="transmembrane region" description="Helical" evidence="14">
    <location>
        <begin position="41"/>
        <end position="61"/>
    </location>
</feature>
<evidence type="ECO:0000256" key="8">
    <source>
        <dbReference type="ARBA" id="ARBA00022741"/>
    </source>
</evidence>
<dbReference type="PROSITE" id="PS50109">
    <property type="entry name" value="HIS_KIN"/>
    <property type="match status" value="1"/>
</dbReference>
<dbReference type="CDD" id="cd00130">
    <property type="entry name" value="PAS"/>
    <property type="match status" value="1"/>
</dbReference>
<dbReference type="InterPro" id="IPR013767">
    <property type="entry name" value="PAS_fold"/>
</dbReference>
<evidence type="ECO:0000313" key="18">
    <source>
        <dbReference type="Proteomes" id="UP000321039"/>
    </source>
</evidence>
<reference evidence="17 18" key="1">
    <citation type="submission" date="2019-08" db="EMBL/GenBank/DDBJ databases">
        <title>Parahaliea maris sp. nov., isolated from the surface seawater.</title>
        <authorList>
            <person name="Liu Y."/>
        </authorList>
    </citation>
    <scope>NUCLEOTIDE SEQUENCE [LARGE SCALE GENOMIC DNA]</scope>
    <source>
        <strain evidence="17 18">HSLHS9</strain>
    </source>
</reference>
<keyword evidence="7 14" id="KW-0812">Transmembrane</keyword>
<feature type="transmembrane region" description="Helical" evidence="14">
    <location>
        <begin position="440"/>
        <end position="462"/>
    </location>
</feature>
<feature type="transmembrane region" description="Helical" evidence="14">
    <location>
        <begin position="6"/>
        <end position="29"/>
    </location>
</feature>
<proteinExistence type="inferred from homology"/>
<accession>A0A5C9A7R3</accession>
<evidence type="ECO:0000256" key="2">
    <source>
        <dbReference type="ARBA" id="ARBA00004141"/>
    </source>
</evidence>
<dbReference type="InterPro" id="IPR003594">
    <property type="entry name" value="HATPase_dom"/>
</dbReference>
<feature type="transmembrane region" description="Helical" evidence="14">
    <location>
        <begin position="287"/>
        <end position="309"/>
    </location>
</feature>
<dbReference type="Pfam" id="PF00512">
    <property type="entry name" value="HisKA"/>
    <property type="match status" value="1"/>
</dbReference>
<evidence type="ECO:0000259" key="16">
    <source>
        <dbReference type="PROSITE" id="PS50112"/>
    </source>
</evidence>
<dbReference type="PRINTS" id="PR00344">
    <property type="entry name" value="BCTRLSENSOR"/>
</dbReference>
<evidence type="ECO:0000256" key="11">
    <source>
        <dbReference type="ARBA" id="ARBA00022989"/>
    </source>
</evidence>
<sequence>MRMSFSLTQIVLAIVAYLSILFLVAHLADRDLLPRWLTHHPATYVLSLGVFAGAMASNAIFELAWRYGYGYLLYYLGGVLMFLIATLLLLPLLRLCRVYQLSSLADVLTFRYRSQWVGAGVSLAMSLTLLPLLALQIQAVADSIHILAGATDSLLPAAEREDGLALLFCVIMVVFAILFGTRNIASQRRNTGLVTAIAFESLVKLMALLGLMFAAVYQVFGGFEAMSDWLAQSAEARDMMGHPLQGGATRLLLVVFFAGAVCMPHIFHMAFAENKESLDLRAASWGLPLYLLLISLPVLPITWAGMSLVHDLPREYTGLALGLGLKSEGVAATAFVAGLSAASATIIVTTLALANMILNHLILPRNVIQIGREQSLYSHLKLLRRSLIALLILAGYGCFLAVNGRQSLAELGLVAFTGTLQFLPGIIATPYWHGGNRKGLLTGLAGGLGLWATTLLLPILGTPQPGWLPALAIDWFSDPSEAWAVVCVLSLGLNVALFFAVSMATSVSDEERVAAEICSMDDLNRPMRRSLGLTSAGQFIDALAPALGDRTARAEVRRALLELQFEETESRPYALRRLRGRIEANLSGLLGPTVAHNILNRCVPFQPDMNGGTDDLYLIERQLDKAEGQFTGLAAELDHLRRHYRQTLDNLPIGVFSTAPDGEILLWNRSMEEITGIPARRTLGSLQTFMPQPWRRIFSDFLTDDNEALLKQEVVLADGSSRWISLHKASAEGRGNSGDKVVLVEDISDLERLETELLHSERLASIGRLAAGVAHEIGNPITGIACLAQNLDYDLEPEDVRATARDILKQTDRVSRIVESLVNFSHTGSGTGDTQLVACNLADCVDEAVHLLELDHQAKPVNFINECNRETVVLADTQKLLQVFINLLGNARDACGDDGYIRVRERILEGFAFIEVEDNGAGVPVDIQSQVFEPFYTTKDPGEGTGLGLALVYSIMEDMNGSIHLQSPVFEGPQPGTCMTLQLPLGRYDSEFRLEM</sequence>
<keyword evidence="8" id="KW-0547">Nucleotide-binding</keyword>